<organism evidence="7 8">
    <name type="scientific">Enterococcus faecalis TX4248</name>
    <dbReference type="NCBI Taxonomy" id="749495"/>
    <lineage>
        <taxon>Bacteria</taxon>
        <taxon>Bacillati</taxon>
        <taxon>Bacillota</taxon>
        <taxon>Bacilli</taxon>
        <taxon>Lactobacillales</taxon>
        <taxon>Enterococcaceae</taxon>
        <taxon>Enterococcus</taxon>
    </lineage>
</organism>
<accession>A0A125W2F0</accession>
<dbReference type="GO" id="GO:0016020">
    <property type="term" value="C:membrane"/>
    <property type="evidence" value="ECO:0007669"/>
    <property type="project" value="UniProtKB-SubCell"/>
</dbReference>
<dbReference type="GO" id="GO:0005315">
    <property type="term" value="F:phosphate transmembrane transporter activity"/>
    <property type="evidence" value="ECO:0007669"/>
    <property type="project" value="InterPro"/>
</dbReference>
<feature type="transmembrane region" description="Helical" evidence="6">
    <location>
        <begin position="90"/>
        <end position="111"/>
    </location>
</feature>
<name>A0A125W2F0_ENTFL</name>
<keyword evidence="4 6" id="KW-1133">Transmembrane helix</keyword>
<feature type="transmembrane region" description="Helical" evidence="6">
    <location>
        <begin position="117"/>
        <end position="137"/>
    </location>
</feature>
<keyword evidence="5 6" id="KW-0472">Membrane</keyword>
<feature type="transmembrane region" description="Helical" evidence="6">
    <location>
        <begin position="48"/>
        <end position="69"/>
    </location>
</feature>
<dbReference type="EMBL" id="AEBR01000103">
    <property type="protein sequence ID" value="EFM81555.1"/>
    <property type="molecule type" value="Genomic_DNA"/>
</dbReference>
<dbReference type="AlphaFoldDB" id="A0A125W2F0"/>
<dbReference type="PANTHER" id="PTHR11101:SF80">
    <property type="entry name" value="PHOSPHATE TRANSPORTER"/>
    <property type="match status" value="1"/>
</dbReference>
<evidence type="ECO:0000256" key="3">
    <source>
        <dbReference type="ARBA" id="ARBA00022692"/>
    </source>
</evidence>
<dbReference type="PANTHER" id="PTHR11101">
    <property type="entry name" value="PHOSPHATE TRANSPORTER"/>
    <property type="match status" value="1"/>
</dbReference>
<sequence length="344" mass="36257">MKNGGVFVSIALLVTITLVMGVIFVNGWTDAPNAIATAVSTRVLKPNVAIWMAVVMNFLGALVMTFFNAQVAETISNIVSFDANGNASQVALAASLFSIVVWAVAAWYFGIPTSESHALIAGLTGSAMALGGLGAVNGSEWIKVLVGLVVSTVMGFGGGYLIAKLVVKAFSAVPRRKANKFFTVGQAFGAGANAFLHGAQDGQKFMGVFMLVLFYNNLVEKTGGGFVIPLWVMVLCSITMGIGTSVGGMRIIKSVGMDMVKLERYQGFTADLSTAICLFLASAFGIPVSTTHTKTTAIMGVGASKRISSVDWRIVKEMLIAWILTFPGCGLIAYVMSKLFIAIF</sequence>
<feature type="transmembrane region" description="Helical" evidence="6">
    <location>
        <begin position="144"/>
        <end position="163"/>
    </location>
</feature>
<feature type="transmembrane region" description="Helical" evidence="6">
    <location>
        <begin position="319"/>
        <end position="341"/>
    </location>
</feature>
<dbReference type="Proteomes" id="UP000004846">
    <property type="component" value="Unassembled WGS sequence"/>
</dbReference>
<evidence type="ECO:0000313" key="7">
    <source>
        <dbReference type="EMBL" id="EFM81555.1"/>
    </source>
</evidence>
<dbReference type="HOGENOM" id="CLU_015355_1_1_9"/>
<proteinExistence type="predicted"/>
<feature type="transmembrane region" description="Helical" evidence="6">
    <location>
        <begin position="268"/>
        <end position="286"/>
    </location>
</feature>
<protein>
    <submittedName>
        <fullName evidence="7">Phosphate transporter family protein</fullName>
    </submittedName>
</protein>
<evidence type="ECO:0000256" key="1">
    <source>
        <dbReference type="ARBA" id="ARBA00004141"/>
    </source>
</evidence>
<feature type="transmembrane region" description="Helical" evidence="6">
    <location>
        <begin position="226"/>
        <end position="247"/>
    </location>
</feature>
<feature type="transmembrane region" description="Helical" evidence="6">
    <location>
        <begin position="7"/>
        <end position="28"/>
    </location>
</feature>
<dbReference type="GO" id="GO:0035435">
    <property type="term" value="P:phosphate ion transmembrane transport"/>
    <property type="evidence" value="ECO:0007669"/>
    <property type="project" value="TreeGrafter"/>
</dbReference>
<evidence type="ECO:0000256" key="4">
    <source>
        <dbReference type="ARBA" id="ARBA00022989"/>
    </source>
</evidence>
<comment type="subcellular location">
    <subcellularLocation>
        <location evidence="1">Membrane</location>
        <topology evidence="1">Multi-pass membrane protein</topology>
    </subcellularLocation>
</comment>
<evidence type="ECO:0000313" key="8">
    <source>
        <dbReference type="Proteomes" id="UP000004846"/>
    </source>
</evidence>
<reference evidence="7 8" key="1">
    <citation type="submission" date="2010-07" db="EMBL/GenBank/DDBJ databases">
        <authorList>
            <person name="Sid Ahmed O."/>
        </authorList>
    </citation>
    <scope>NUCLEOTIDE SEQUENCE [LARGE SCALE GENOMIC DNA]</scope>
    <source>
        <strain evidence="7 8">TX4248</strain>
    </source>
</reference>
<dbReference type="GeneID" id="60894489"/>
<keyword evidence="3 6" id="KW-0812">Transmembrane</keyword>
<gene>
    <name evidence="7" type="ORF">HMPREF9498_02892</name>
</gene>
<comment type="caution">
    <text evidence="7">The sequence shown here is derived from an EMBL/GenBank/DDBJ whole genome shotgun (WGS) entry which is preliminary data.</text>
</comment>
<dbReference type="InterPro" id="IPR001204">
    <property type="entry name" value="Phos_transporter"/>
</dbReference>
<evidence type="ECO:0000256" key="5">
    <source>
        <dbReference type="ARBA" id="ARBA00023136"/>
    </source>
</evidence>
<evidence type="ECO:0000256" key="2">
    <source>
        <dbReference type="ARBA" id="ARBA00022448"/>
    </source>
</evidence>
<dbReference type="Pfam" id="PF01384">
    <property type="entry name" value="PHO4"/>
    <property type="match status" value="1"/>
</dbReference>
<evidence type="ECO:0000256" key="6">
    <source>
        <dbReference type="SAM" id="Phobius"/>
    </source>
</evidence>
<keyword evidence="2" id="KW-0813">Transport</keyword>
<dbReference type="RefSeq" id="WP_002356704.1">
    <property type="nucleotide sequence ID" value="NZ_GL454487.1"/>
</dbReference>